<evidence type="ECO:0000313" key="4">
    <source>
        <dbReference type="EMBL" id="HIR51396.1"/>
    </source>
</evidence>
<dbReference type="EMBL" id="DVHE01000068">
    <property type="protein sequence ID" value="HIR51396.1"/>
    <property type="molecule type" value="Genomic_DNA"/>
</dbReference>
<feature type="signal peptide" evidence="2">
    <location>
        <begin position="1"/>
        <end position="28"/>
    </location>
</feature>
<comment type="caution">
    <text evidence="4">The sequence shown here is derived from an EMBL/GenBank/DDBJ whole genome shotgun (WGS) entry which is preliminary data.</text>
</comment>
<sequence length="996" mass="107429">MKKRTIQIALYIMLCVVLLLAMAGTVMADEPELDSNPTNAVDINTQGELLAVLNDTGTKTGTYRLQSDLTIDTSTLRQEADSEYCFKGSLDGNGKTITVTAAEGGSAPLFDTLRGSLYNLNLVFEGDVVGAPVAYDIGYENESDQIALRDISVSIEGNVLYGSHNYLNYYAEILTDPYNYGNWYIHYGGEAKNLATGFAWYVWGASMENLQVNVQGNIGTTTPMDGDTTAAGFAYFAAKGENENEVRFQTITVGVAGNIQSYTDDGHASAYGFAVGTTDGTAGFGCNTIDELSHTTVKAANILADSQQGASSAIGFARFLQGYTHHCAVQVTGAIKASNQEGDAEENVYAYMNGEAYAYGFMLNTGGWSSEDRRDFVENTVTVGEISALTNSETYAGAAFAGGFAHQMMNTASSVPNLSYHDNRVKVNGSVSAEANGGGSVAAGFVTSTGRDYYDRPDHIYGNTVEVVGDICAVSENADATAAGYAYQSKTHRRNCTVQVDGDIIAQSPVQSIAAGFVGLQQIDTYYFVRNCQITVGGDIKALKSGDEGLGVAGGVVGVVIGTTSNCSVPVDISGNTVTVGGTVTSDHKNAYAGLVLGLNEHKDAAKAKITLKDNTFIGKETLIEVPGDETLYTGFVGEIVADTMEQSGNTVHFTKANGRQYTAAVEPVPDSATPAYVYLWKLTDIVEVIESHTIIATTNKGGSITPSGEVTVEDGEDQTFTIAPDFGYYVKDVLVDGKSVGRVDSYTFENVAENHTIEVKFARVTVPIIPEIPEDTPDLLELDDHDAYIQGYPDGHIKPQNNITRAEVATIFYRLLTDDARAYYKSTDSGFSDVKPGDWYNTAVSTMVQAGILTGYGDGTFKPNANITRGEFATIAARFLSNPYSTKDRFYDTEGHWAEVYINRAAEEGWINGYSDGAFKPDQAITRAEAVTLVNNVLGRKPHADHMLPEMVTWPDNPKSAWYYEAIQEATNSHDYRWSSSKSYEIWTELLENRD</sequence>
<dbReference type="AlphaFoldDB" id="A0A9D1IXA8"/>
<evidence type="ECO:0000313" key="5">
    <source>
        <dbReference type="Proteomes" id="UP000824239"/>
    </source>
</evidence>
<keyword evidence="2" id="KW-0732">Signal</keyword>
<keyword evidence="1" id="KW-0677">Repeat</keyword>
<dbReference type="PROSITE" id="PS51272">
    <property type="entry name" value="SLH"/>
    <property type="match status" value="3"/>
</dbReference>
<gene>
    <name evidence="4" type="ORF">IAA53_09025</name>
</gene>
<name>A0A9D1IXA8_9FIRM</name>
<evidence type="ECO:0000256" key="2">
    <source>
        <dbReference type="SAM" id="SignalP"/>
    </source>
</evidence>
<accession>A0A9D1IXA8</accession>
<organism evidence="4 5">
    <name type="scientific">Candidatus Avoscillospira avicola</name>
    <dbReference type="NCBI Taxonomy" id="2840706"/>
    <lineage>
        <taxon>Bacteria</taxon>
        <taxon>Bacillati</taxon>
        <taxon>Bacillota</taxon>
        <taxon>Clostridia</taxon>
        <taxon>Eubacteriales</taxon>
        <taxon>Oscillospiraceae</taxon>
        <taxon>Oscillospiraceae incertae sedis</taxon>
        <taxon>Candidatus Avoscillospira</taxon>
    </lineage>
</organism>
<proteinExistence type="predicted"/>
<dbReference type="PANTHER" id="PTHR43308:SF5">
    <property type="entry name" value="S-LAYER PROTEIN _ PEPTIDOGLYCAN ENDO-BETA-N-ACETYLGLUCOSAMINIDASE"/>
    <property type="match status" value="1"/>
</dbReference>
<feature type="domain" description="SLH" evidence="3">
    <location>
        <begin position="893"/>
        <end position="949"/>
    </location>
</feature>
<feature type="chain" id="PRO_5039460475" evidence="2">
    <location>
        <begin position="29"/>
        <end position="996"/>
    </location>
</feature>
<evidence type="ECO:0000259" key="3">
    <source>
        <dbReference type="PROSITE" id="PS51272"/>
    </source>
</evidence>
<protein>
    <submittedName>
        <fullName evidence="4">S-layer homology domain-containing protein</fullName>
    </submittedName>
</protein>
<evidence type="ECO:0000256" key="1">
    <source>
        <dbReference type="ARBA" id="ARBA00022737"/>
    </source>
</evidence>
<dbReference type="InterPro" id="IPR051465">
    <property type="entry name" value="Cell_Envelope_Struct_Comp"/>
</dbReference>
<reference evidence="4" key="2">
    <citation type="journal article" date="2021" name="PeerJ">
        <title>Extensive microbial diversity within the chicken gut microbiome revealed by metagenomics and culture.</title>
        <authorList>
            <person name="Gilroy R."/>
            <person name="Ravi A."/>
            <person name="Getino M."/>
            <person name="Pursley I."/>
            <person name="Horton D.L."/>
            <person name="Alikhan N.F."/>
            <person name="Baker D."/>
            <person name="Gharbi K."/>
            <person name="Hall N."/>
            <person name="Watson M."/>
            <person name="Adriaenssens E.M."/>
            <person name="Foster-Nyarko E."/>
            <person name="Jarju S."/>
            <person name="Secka A."/>
            <person name="Antonio M."/>
            <person name="Oren A."/>
            <person name="Chaudhuri R.R."/>
            <person name="La Ragione R."/>
            <person name="Hildebrand F."/>
            <person name="Pallen M.J."/>
        </authorList>
    </citation>
    <scope>NUCLEOTIDE SEQUENCE</scope>
    <source>
        <strain evidence="4">ChiBcec15-4380</strain>
    </source>
</reference>
<reference evidence="4" key="1">
    <citation type="submission" date="2020-10" db="EMBL/GenBank/DDBJ databases">
        <authorList>
            <person name="Gilroy R."/>
        </authorList>
    </citation>
    <scope>NUCLEOTIDE SEQUENCE</scope>
    <source>
        <strain evidence="4">ChiBcec15-4380</strain>
    </source>
</reference>
<dbReference type="Pfam" id="PF00395">
    <property type="entry name" value="SLH"/>
    <property type="match status" value="3"/>
</dbReference>
<feature type="domain" description="SLH" evidence="3">
    <location>
        <begin position="828"/>
        <end position="891"/>
    </location>
</feature>
<dbReference type="PANTHER" id="PTHR43308">
    <property type="entry name" value="OUTER MEMBRANE PROTEIN ALPHA-RELATED"/>
    <property type="match status" value="1"/>
</dbReference>
<dbReference type="Proteomes" id="UP000824239">
    <property type="component" value="Unassembled WGS sequence"/>
</dbReference>
<dbReference type="InterPro" id="IPR001119">
    <property type="entry name" value="SLH_dom"/>
</dbReference>
<feature type="domain" description="SLH" evidence="3">
    <location>
        <begin position="763"/>
        <end position="827"/>
    </location>
</feature>